<dbReference type="EMBL" id="CP031264">
    <property type="protein sequence ID" value="AXI76293.1"/>
    <property type="molecule type" value="Genomic_DNA"/>
</dbReference>
<sequence length="367" mass="38646">MQTTTSDEREEFRRAVRGFLAQASTEDEVRRLMADPVGYDRGTWQRLTGELGLSALLVPESAGGQGLTPVEMAVVLEETGRSLLCAPAFSSAAVATLALRCADRSLTGPVLSGLAAGSTLATLASDQVPGRAVTAAEAPGGWRLSGAVTHVLDAHIADLLLVPVTADGRVRLFAVGTGTEAVEVHRLSVLDLTRKQFRVDLSAAPAQLLDDDFGAGLEAALDGAAILASAELLGAAGRCLELAVAYALEREQFGRPIGTFQAVKHLLADCLSAVEQMRAAVGAAAEFAGPESDPAERAEIASVVKSYCSEAAPRVAETLIQVLGGIGFTWEHPAHLYLRRIKSLEMMYGNAARHRARLARTLELEPA</sequence>
<dbReference type="InterPro" id="IPR013786">
    <property type="entry name" value="AcylCoA_DH/ox_N"/>
</dbReference>
<proteinExistence type="inferred from homology"/>
<evidence type="ECO:0000256" key="4">
    <source>
        <dbReference type="ARBA" id="ARBA00022827"/>
    </source>
</evidence>
<dbReference type="Gene3D" id="2.40.110.10">
    <property type="entry name" value="Butyryl-CoA Dehydrogenase, subunit A, domain 2"/>
    <property type="match status" value="1"/>
</dbReference>
<comment type="cofactor">
    <cofactor evidence="1">
        <name>FAD</name>
        <dbReference type="ChEBI" id="CHEBI:57692"/>
    </cofactor>
</comment>
<dbReference type="Proteomes" id="UP000249340">
    <property type="component" value="Chromosome"/>
</dbReference>
<gene>
    <name evidence="8" type="ORF">C7M71_001165</name>
</gene>
<dbReference type="InterPro" id="IPR009100">
    <property type="entry name" value="AcylCoA_DH/oxidase_NM_dom_sf"/>
</dbReference>
<keyword evidence="9" id="KW-1185">Reference proteome</keyword>
<reference evidence="9" key="1">
    <citation type="submission" date="2018-07" db="EMBL/GenBank/DDBJ databases">
        <title>Streptacidiphilus bronchialis DSM 106435 chromosome.</title>
        <authorList>
            <person name="Batra D."/>
            <person name="Gulvik C.A."/>
        </authorList>
    </citation>
    <scope>NUCLEOTIDE SEQUENCE [LARGE SCALE GENOMIC DNA]</scope>
    <source>
        <strain evidence="9">DSM 106435</strain>
    </source>
</reference>
<dbReference type="InterPro" id="IPR036250">
    <property type="entry name" value="AcylCo_DH-like_C"/>
</dbReference>
<evidence type="ECO:0000313" key="9">
    <source>
        <dbReference type="Proteomes" id="UP000249340"/>
    </source>
</evidence>
<evidence type="ECO:0000256" key="2">
    <source>
        <dbReference type="ARBA" id="ARBA00009347"/>
    </source>
</evidence>
<dbReference type="Gene3D" id="1.20.140.10">
    <property type="entry name" value="Butyryl-CoA Dehydrogenase, subunit A, domain 3"/>
    <property type="match status" value="1"/>
</dbReference>
<keyword evidence="4" id="KW-0274">FAD</keyword>
<dbReference type="Gene3D" id="1.10.540.10">
    <property type="entry name" value="Acyl-CoA dehydrogenase/oxidase, N-terminal domain"/>
    <property type="match status" value="1"/>
</dbReference>
<feature type="domain" description="Acyl-CoA dehydrogenase/oxidase C-terminal" evidence="6">
    <location>
        <begin position="220"/>
        <end position="362"/>
    </location>
</feature>
<evidence type="ECO:0000313" key="8">
    <source>
        <dbReference type="EMBL" id="AXI76293.1"/>
    </source>
</evidence>
<dbReference type="Pfam" id="PF00441">
    <property type="entry name" value="Acyl-CoA_dh_1"/>
    <property type="match status" value="1"/>
</dbReference>
<evidence type="ECO:0000256" key="1">
    <source>
        <dbReference type="ARBA" id="ARBA00001974"/>
    </source>
</evidence>
<evidence type="ECO:0000259" key="6">
    <source>
        <dbReference type="Pfam" id="PF00441"/>
    </source>
</evidence>
<dbReference type="OrthoDB" id="8677713at2"/>
<feature type="domain" description="Acyl-CoA dehydrogenase/oxidase N-terminal" evidence="7">
    <location>
        <begin position="6"/>
        <end position="100"/>
    </location>
</feature>
<evidence type="ECO:0000259" key="7">
    <source>
        <dbReference type="Pfam" id="PF02771"/>
    </source>
</evidence>
<dbReference type="KEGG" id="stri:C7M71_001165"/>
<keyword evidence="5" id="KW-0560">Oxidoreductase</keyword>
<evidence type="ECO:0000256" key="5">
    <source>
        <dbReference type="ARBA" id="ARBA00023002"/>
    </source>
</evidence>
<name>A0A345SRD8_9ACTN</name>
<dbReference type="PANTHER" id="PTHR43884:SF20">
    <property type="entry name" value="ACYL-COA DEHYDROGENASE FADE28"/>
    <property type="match status" value="1"/>
</dbReference>
<dbReference type="GO" id="GO:0050660">
    <property type="term" value="F:flavin adenine dinucleotide binding"/>
    <property type="evidence" value="ECO:0007669"/>
    <property type="project" value="InterPro"/>
</dbReference>
<dbReference type="InterPro" id="IPR009075">
    <property type="entry name" value="AcylCo_DH/oxidase_C"/>
</dbReference>
<dbReference type="AlphaFoldDB" id="A0A345SRD8"/>
<dbReference type="GO" id="GO:0003995">
    <property type="term" value="F:acyl-CoA dehydrogenase activity"/>
    <property type="evidence" value="ECO:0007669"/>
    <property type="project" value="TreeGrafter"/>
</dbReference>
<comment type="similarity">
    <text evidence="2">Belongs to the acyl-CoA dehydrogenase family.</text>
</comment>
<dbReference type="SUPFAM" id="SSF47203">
    <property type="entry name" value="Acyl-CoA dehydrogenase C-terminal domain-like"/>
    <property type="match status" value="1"/>
</dbReference>
<protein>
    <submittedName>
        <fullName evidence="8">Acyl-CoA dehydrogenase</fullName>
    </submittedName>
</protein>
<accession>A0A345SRD8</accession>
<dbReference type="PANTHER" id="PTHR43884">
    <property type="entry name" value="ACYL-COA DEHYDROGENASE"/>
    <property type="match status" value="1"/>
</dbReference>
<dbReference type="InterPro" id="IPR046373">
    <property type="entry name" value="Acyl-CoA_Oxase/DH_mid-dom_sf"/>
</dbReference>
<dbReference type="RefSeq" id="WP_111489137.1">
    <property type="nucleotide sequence ID" value="NZ_CP031264.1"/>
</dbReference>
<dbReference type="SUPFAM" id="SSF56645">
    <property type="entry name" value="Acyl-CoA dehydrogenase NM domain-like"/>
    <property type="match status" value="1"/>
</dbReference>
<dbReference type="InterPro" id="IPR037069">
    <property type="entry name" value="AcylCoA_DH/ox_N_sf"/>
</dbReference>
<keyword evidence="3" id="KW-0285">Flavoprotein</keyword>
<dbReference type="Pfam" id="PF02771">
    <property type="entry name" value="Acyl-CoA_dh_N"/>
    <property type="match status" value="1"/>
</dbReference>
<organism evidence="8 9">
    <name type="scientific">Peterkaempfera bronchialis</name>
    <dbReference type="NCBI Taxonomy" id="2126346"/>
    <lineage>
        <taxon>Bacteria</taxon>
        <taxon>Bacillati</taxon>
        <taxon>Actinomycetota</taxon>
        <taxon>Actinomycetes</taxon>
        <taxon>Kitasatosporales</taxon>
        <taxon>Streptomycetaceae</taxon>
        <taxon>Peterkaempfera</taxon>
    </lineage>
</organism>
<evidence type="ECO:0000256" key="3">
    <source>
        <dbReference type="ARBA" id="ARBA00022630"/>
    </source>
</evidence>